<dbReference type="InterPro" id="IPR018062">
    <property type="entry name" value="HTH_AraC-typ_CS"/>
</dbReference>
<dbReference type="GO" id="GO:0030288">
    <property type="term" value="C:outer membrane-bounded periplasmic space"/>
    <property type="evidence" value="ECO:0007669"/>
    <property type="project" value="TreeGrafter"/>
</dbReference>
<dbReference type="InterPro" id="IPR009057">
    <property type="entry name" value="Homeodomain-like_sf"/>
</dbReference>
<dbReference type="PRINTS" id="PR00032">
    <property type="entry name" value="HTHARAC"/>
</dbReference>
<dbReference type="SMART" id="SM00342">
    <property type="entry name" value="HTH_ARAC"/>
    <property type="match status" value="1"/>
</dbReference>
<dbReference type="SUPFAM" id="SSF46689">
    <property type="entry name" value="Homeodomain-like"/>
    <property type="match status" value="2"/>
</dbReference>
<organism evidence="11">
    <name type="scientific">Paenibacillus sp. BIHB 4019</name>
    <dbReference type="NCBI Taxonomy" id="1870819"/>
    <lineage>
        <taxon>Bacteria</taxon>
        <taxon>Bacillati</taxon>
        <taxon>Bacillota</taxon>
        <taxon>Bacilli</taxon>
        <taxon>Bacillales</taxon>
        <taxon>Paenibacillaceae</taxon>
        <taxon>Paenibacillus</taxon>
    </lineage>
</organism>
<keyword evidence="4" id="KW-0732">Signal</keyword>
<protein>
    <recommendedName>
        <fullName evidence="12">AraC family transcriptional regulator</fullName>
    </recommendedName>
</protein>
<evidence type="ECO:0000313" key="11">
    <source>
        <dbReference type="EMBL" id="ANY65997.1"/>
    </source>
</evidence>
<dbReference type="PROSITE" id="PS00041">
    <property type="entry name" value="HTH_ARAC_FAMILY_1"/>
    <property type="match status" value="1"/>
</dbReference>
<evidence type="ECO:0000256" key="8">
    <source>
        <dbReference type="SAM" id="MobiDB-lite"/>
    </source>
</evidence>
<evidence type="ECO:0000256" key="6">
    <source>
        <dbReference type="ARBA" id="ARBA00023125"/>
    </source>
</evidence>
<dbReference type="EMBL" id="CP016808">
    <property type="protein sequence ID" value="ANY65997.1"/>
    <property type="molecule type" value="Genomic_DNA"/>
</dbReference>
<evidence type="ECO:0000256" key="1">
    <source>
        <dbReference type="ARBA" id="ARBA00004196"/>
    </source>
</evidence>
<dbReference type="GO" id="GO:1901678">
    <property type="term" value="P:iron coordination entity transport"/>
    <property type="evidence" value="ECO:0007669"/>
    <property type="project" value="UniProtKB-ARBA"/>
</dbReference>
<evidence type="ECO:0000256" key="5">
    <source>
        <dbReference type="ARBA" id="ARBA00023015"/>
    </source>
</evidence>
<feature type="compositionally biased region" description="Polar residues" evidence="8">
    <location>
        <begin position="321"/>
        <end position="335"/>
    </location>
</feature>
<keyword evidence="6" id="KW-0238">DNA-binding</keyword>
<evidence type="ECO:0000259" key="9">
    <source>
        <dbReference type="PROSITE" id="PS01124"/>
    </source>
</evidence>
<dbReference type="InterPro" id="IPR002491">
    <property type="entry name" value="ABC_transptr_periplasmic_BD"/>
</dbReference>
<proteinExistence type="inferred from homology"/>
<feature type="domain" description="HTH araC/xylS-type" evidence="9">
    <location>
        <begin position="134"/>
        <end position="232"/>
    </location>
</feature>
<evidence type="ECO:0000259" key="10">
    <source>
        <dbReference type="PROSITE" id="PS50983"/>
    </source>
</evidence>
<keyword evidence="3" id="KW-0813">Transport</keyword>
<dbReference type="PROSITE" id="PS01124">
    <property type="entry name" value="HTH_ARAC_FAMILY_2"/>
    <property type="match status" value="1"/>
</dbReference>
<sequence>MVRGTARFRLDGKELQADRFHILHSGKGSLLDIDGIKEPLEYYLILYKASLPLLTAPFIRKLADNKSPFHRQYEFAPHDPVVLLHLAKTMQQRWHETHSLQRIHVKALFYQFIYEVEQQLQMQGKQAIQPDLVEQVIRHIRECYSTPITLASIARLLNYSAPYVSKQFKNKTGYSLIDFLILTRVDKAKELLLHSEASLQEISSSVGYPDLSYFIRIFKKTTGVTPGSFKAQAGSSRQEADRPTLMLRLSDAARGFRRYIDMEHDNDYQYVEEGEFTMYKGTKTSMGATVLLCLALMLSACSSGSGAANSIASSTSPAASTQTQNNSPAASQTNAEPAPSVYTDSQGHEVQLPESPKRVVLQGNSIGDLLALGIQPIGVDRRFIDESVYLDKEQTKAQDIGFPTNFEALVDLAPDLTMLGYVLDKQYEEVSKISPTVVFDQSLPLAERLPIIGEIVGKQAEAKQLLADYDAKAENMWSELHKAGKLTEGETAVVLIYYWSKDMYLMKTGGLASLLYQQSGYQMSERVKELEPAAGSPYIEVSKELMHDMLIGDRLFILYPHNEDAEASFAELLETSLWKSLPAVKSGKVTFVETKWNYEDMLTSDMLLDELPKLLAQ</sequence>
<comment type="subcellular location">
    <subcellularLocation>
        <location evidence="1">Cell envelope</location>
    </subcellularLocation>
</comment>
<keyword evidence="5" id="KW-0805">Transcription regulation</keyword>
<keyword evidence="7" id="KW-0804">Transcription</keyword>
<dbReference type="SUPFAM" id="SSF53807">
    <property type="entry name" value="Helical backbone' metal receptor"/>
    <property type="match status" value="1"/>
</dbReference>
<dbReference type="GO" id="GO:0043565">
    <property type="term" value="F:sequence-specific DNA binding"/>
    <property type="evidence" value="ECO:0007669"/>
    <property type="project" value="InterPro"/>
</dbReference>
<evidence type="ECO:0000256" key="7">
    <source>
        <dbReference type="ARBA" id="ARBA00023163"/>
    </source>
</evidence>
<evidence type="ECO:0008006" key="12">
    <source>
        <dbReference type="Google" id="ProtNLM"/>
    </source>
</evidence>
<name>A0A1B2DE56_9BACL</name>
<dbReference type="PANTHER" id="PTHR30532">
    <property type="entry name" value="IRON III DICITRATE-BINDING PERIPLASMIC PROTEIN"/>
    <property type="match status" value="1"/>
</dbReference>
<dbReference type="GO" id="GO:0003700">
    <property type="term" value="F:DNA-binding transcription factor activity"/>
    <property type="evidence" value="ECO:0007669"/>
    <property type="project" value="InterPro"/>
</dbReference>
<evidence type="ECO:0000256" key="2">
    <source>
        <dbReference type="ARBA" id="ARBA00008814"/>
    </source>
</evidence>
<dbReference type="Gene3D" id="3.40.50.1980">
    <property type="entry name" value="Nitrogenase molybdenum iron protein domain"/>
    <property type="match status" value="2"/>
</dbReference>
<dbReference type="Pfam" id="PF01497">
    <property type="entry name" value="Peripla_BP_2"/>
    <property type="match status" value="1"/>
</dbReference>
<dbReference type="AlphaFoldDB" id="A0A1B2DE56"/>
<dbReference type="InterPro" id="IPR018060">
    <property type="entry name" value="HTH_AraC"/>
</dbReference>
<dbReference type="Gene3D" id="1.10.10.60">
    <property type="entry name" value="Homeodomain-like"/>
    <property type="match status" value="2"/>
</dbReference>
<feature type="domain" description="Fe/B12 periplasmic-binding" evidence="10">
    <location>
        <begin position="357"/>
        <end position="617"/>
    </location>
</feature>
<dbReference type="PANTHER" id="PTHR30532:SF1">
    <property type="entry name" value="IRON(3+)-HYDROXAMATE-BINDING PROTEIN FHUD"/>
    <property type="match status" value="1"/>
</dbReference>
<dbReference type="Pfam" id="PF12833">
    <property type="entry name" value="HTH_18"/>
    <property type="match status" value="1"/>
</dbReference>
<comment type="similarity">
    <text evidence="2">Belongs to the bacterial solute-binding protein 8 family.</text>
</comment>
<feature type="compositionally biased region" description="Low complexity" evidence="8">
    <location>
        <begin position="309"/>
        <end position="320"/>
    </location>
</feature>
<evidence type="ECO:0000256" key="4">
    <source>
        <dbReference type="ARBA" id="ARBA00022729"/>
    </source>
</evidence>
<dbReference type="InterPro" id="IPR020449">
    <property type="entry name" value="Tscrpt_reg_AraC-type_HTH"/>
</dbReference>
<dbReference type="PROSITE" id="PS50983">
    <property type="entry name" value="FE_B12_PBP"/>
    <property type="match status" value="1"/>
</dbReference>
<accession>A0A1B2DE56</accession>
<reference evidence="11" key="1">
    <citation type="submission" date="2016-08" db="EMBL/GenBank/DDBJ databases">
        <title>Complete Genome Seqeunce of Paenibacillus sp. BIHB 4019 from tea rhizoplane.</title>
        <authorList>
            <person name="Thakur R."/>
            <person name="Swarnkar M.K."/>
            <person name="Gulati A."/>
        </authorList>
    </citation>
    <scope>NUCLEOTIDE SEQUENCE [LARGE SCALE GENOMIC DNA]</scope>
    <source>
        <strain evidence="11">BIHB4019</strain>
    </source>
</reference>
<gene>
    <name evidence="11" type="ORF">BBD42_05630</name>
</gene>
<dbReference type="InterPro" id="IPR051313">
    <property type="entry name" value="Bact_iron-sidero_bind"/>
</dbReference>
<evidence type="ECO:0000256" key="3">
    <source>
        <dbReference type="ARBA" id="ARBA00022448"/>
    </source>
</evidence>
<feature type="region of interest" description="Disordered" evidence="8">
    <location>
        <begin position="309"/>
        <end position="349"/>
    </location>
</feature>